<dbReference type="RefSeq" id="WP_249355910.1">
    <property type="nucleotide sequence ID" value="NZ_BSTG01000004.1"/>
</dbReference>
<evidence type="ECO:0000259" key="2">
    <source>
        <dbReference type="Pfam" id="PF09851"/>
    </source>
</evidence>
<dbReference type="InterPro" id="IPR018649">
    <property type="entry name" value="SHOCT"/>
</dbReference>
<sequence length="191" mass="20034">MDRTTLVEVTVLGPVVLPEPDLAELGVRRSVECTRLEARVRDQAALYGLLQRLAALGLDLVELRTAAPDDRPDVELVVRGPVGALVQQMLDDVGRAHPASSTTYRVQDTDLVGVLGAVTGLPDDDRSGAHVGPHGGPHGGAHDPGHGGTTSGGASAMDVRIAQLRDLAALRDRGVLTDAELAEQKARVLEP</sequence>
<accession>A0AAV5PA81</accession>
<evidence type="ECO:0000313" key="3">
    <source>
        <dbReference type="EMBL" id="GLY58662.1"/>
    </source>
</evidence>
<dbReference type="Pfam" id="PF09851">
    <property type="entry name" value="SHOCT"/>
    <property type="match status" value="1"/>
</dbReference>
<dbReference type="Proteomes" id="UP001165168">
    <property type="component" value="Unassembled WGS sequence"/>
</dbReference>
<evidence type="ECO:0000256" key="1">
    <source>
        <dbReference type="SAM" id="MobiDB-lite"/>
    </source>
</evidence>
<protein>
    <recommendedName>
        <fullName evidence="2">SHOCT domain-containing protein</fullName>
    </recommendedName>
</protein>
<feature type="domain" description="SHOCT" evidence="2">
    <location>
        <begin position="162"/>
        <end position="189"/>
    </location>
</feature>
<gene>
    <name evidence="3" type="ORF">Ccel01_32640</name>
</gene>
<evidence type="ECO:0000313" key="4">
    <source>
        <dbReference type="Proteomes" id="UP001165168"/>
    </source>
</evidence>
<organism evidence="3 4">
    <name type="scientific">Cellulosimicrobium cellulans</name>
    <name type="common">Arthrobacter luteus</name>
    <dbReference type="NCBI Taxonomy" id="1710"/>
    <lineage>
        <taxon>Bacteria</taxon>
        <taxon>Bacillati</taxon>
        <taxon>Actinomycetota</taxon>
        <taxon>Actinomycetes</taxon>
        <taxon>Micrococcales</taxon>
        <taxon>Promicromonosporaceae</taxon>
        <taxon>Cellulosimicrobium</taxon>
    </lineage>
</organism>
<name>A0AAV5PA81_CELCE</name>
<dbReference type="AlphaFoldDB" id="A0AAV5PA81"/>
<comment type="caution">
    <text evidence="3">The sequence shown here is derived from an EMBL/GenBank/DDBJ whole genome shotgun (WGS) entry which is preliminary data.</text>
</comment>
<proteinExistence type="predicted"/>
<dbReference type="EMBL" id="BSTG01000004">
    <property type="protein sequence ID" value="GLY58662.1"/>
    <property type="molecule type" value="Genomic_DNA"/>
</dbReference>
<feature type="region of interest" description="Disordered" evidence="1">
    <location>
        <begin position="122"/>
        <end position="155"/>
    </location>
</feature>
<reference evidence="3" key="1">
    <citation type="submission" date="2023-03" db="EMBL/GenBank/DDBJ databases">
        <title>Cellulosimicrobium cellulans NBRC 103059.</title>
        <authorList>
            <person name="Ichikawa N."/>
            <person name="Sato H."/>
            <person name="Tonouchi N."/>
        </authorList>
    </citation>
    <scope>NUCLEOTIDE SEQUENCE</scope>
    <source>
        <strain evidence="3">NBRC 103059</strain>
    </source>
</reference>